<dbReference type="Gene3D" id="1.10.10.10">
    <property type="entry name" value="Winged helix-like DNA-binding domain superfamily/Winged helix DNA-binding domain"/>
    <property type="match status" value="1"/>
</dbReference>
<dbReference type="GO" id="GO:0006355">
    <property type="term" value="P:regulation of DNA-templated transcription"/>
    <property type="evidence" value="ECO:0007669"/>
    <property type="project" value="InterPro"/>
</dbReference>
<keyword evidence="4" id="KW-0805">Transcription regulation</keyword>
<dbReference type="InterPro" id="IPR011006">
    <property type="entry name" value="CheY-like_superfamily"/>
</dbReference>
<dbReference type="SMART" id="SM00448">
    <property type="entry name" value="REC"/>
    <property type="match status" value="1"/>
</dbReference>
<dbReference type="KEGG" id="aka:TKWG_08890"/>
<dbReference type="STRING" id="1036672.TKWG_08890"/>
<dbReference type="EMBL" id="CP003555">
    <property type="protein sequence ID" value="AFK62122.1"/>
    <property type="molecule type" value="Genomic_DNA"/>
</dbReference>
<keyword evidence="6" id="KW-0804">Transcription</keyword>
<evidence type="ECO:0000256" key="4">
    <source>
        <dbReference type="ARBA" id="ARBA00023015"/>
    </source>
</evidence>
<dbReference type="CDD" id="cd00383">
    <property type="entry name" value="trans_reg_C"/>
    <property type="match status" value="1"/>
</dbReference>
<evidence type="ECO:0000259" key="9">
    <source>
        <dbReference type="PROSITE" id="PS50110"/>
    </source>
</evidence>
<dbReference type="SUPFAM" id="SSF52172">
    <property type="entry name" value="CheY-like"/>
    <property type="match status" value="1"/>
</dbReference>
<dbReference type="InterPro" id="IPR001867">
    <property type="entry name" value="OmpR/PhoB-type_DNA-bd"/>
</dbReference>
<evidence type="ECO:0000256" key="8">
    <source>
        <dbReference type="PROSITE-ProRule" id="PRU01091"/>
    </source>
</evidence>
<dbReference type="InterPro" id="IPR039420">
    <property type="entry name" value="WalR-like"/>
</dbReference>
<dbReference type="PROSITE" id="PS51755">
    <property type="entry name" value="OMPR_PHOB"/>
    <property type="match status" value="1"/>
</dbReference>
<reference evidence="11 12" key="1">
    <citation type="journal article" date="2011" name="J. Bacteriol.">
        <title>Whole-genome shotgun sequencing of the sulfur-oxidizing chemoautotroph Tetrathiobacter kashmirensis.</title>
        <authorList>
            <person name="Ghosh W."/>
            <person name="George A."/>
            <person name="Agarwal A."/>
            <person name="Raj P."/>
            <person name="Alam M."/>
            <person name="Pyne P."/>
            <person name="Das Gupta S.K."/>
        </authorList>
    </citation>
    <scope>NUCLEOTIDE SEQUENCE [LARGE SCALE GENOMIC DNA]</scope>
    <source>
        <strain evidence="11 12">WT001</strain>
    </source>
</reference>
<evidence type="ECO:0000313" key="11">
    <source>
        <dbReference type="EMBL" id="AFK62122.1"/>
    </source>
</evidence>
<dbReference type="GO" id="GO:0032993">
    <property type="term" value="C:protein-DNA complex"/>
    <property type="evidence" value="ECO:0007669"/>
    <property type="project" value="TreeGrafter"/>
</dbReference>
<feature type="DNA-binding region" description="OmpR/PhoB-type" evidence="8">
    <location>
        <begin position="129"/>
        <end position="227"/>
    </location>
</feature>
<dbReference type="GO" id="GO:0000976">
    <property type="term" value="F:transcription cis-regulatory region binding"/>
    <property type="evidence" value="ECO:0007669"/>
    <property type="project" value="TreeGrafter"/>
</dbReference>
<dbReference type="GO" id="GO:0000156">
    <property type="term" value="F:phosphorelay response regulator activity"/>
    <property type="evidence" value="ECO:0007669"/>
    <property type="project" value="TreeGrafter"/>
</dbReference>
<protein>
    <submittedName>
        <fullName evidence="11">Winged helix family two component transcriptional regulator</fullName>
    </submittedName>
</protein>
<evidence type="ECO:0000256" key="1">
    <source>
        <dbReference type="ARBA" id="ARBA00022539"/>
    </source>
</evidence>
<evidence type="ECO:0000256" key="5">
    <source>
        <dbReference type="ARBA" id="ARBA00023125"/>
    </source>
</evidence>
<dbReference type="PROSITE" id="PS50110">
    <property type="entry name" value="RESPONSE_REGULATORY"/>
    <property type="match status" value="1"/>
</dbReference>
<proteinExistence type="predicted"/>
<feature type="modified residue" description="4-aspartylphosphate" evidence="7">
    <location>
        <position position="54"/>
    </location>
</feature>
<dbReference type="RefSeq" id="WP_014750213.1">
    <property type="nucleotide sequence ID" value="NC_017964.1"/>
</dbReference>
<dbReference type="InterPro" id="IPR016032">
    <property type="entry name" value="Sig_transdc_resp-reg_C-effctor"/>
</dbReference>
<evidence type="ECO:0000256" key="6">
    <source>
        <dbReference type="ARBA" id="ARBA00023163"/>
    </source>
</evidence>
<dbReference type="SMART" id="SM00862">
    <property type="entry name" value="Trans_reg_C"/>
    <property type="match status" value="1"/>
</dbReference>
<dbReference type="OrthoDB" id="9802426at2"/>
<dbReference type="Pfam" id="PF00486">
    <property type="entry name" value="Trans_reg_C"/>
    <property type="match status" value="1"/>
</dbReference>
<evidence type="ECO:0000259" key="10">
    <source>
        <dbReference type="PROSITE" id="PS51755"/>
    </source>
</evidence>
<dbReference type="InterPro" id="IPR036388">
    <property type="entry name" value="WH-like_DNA-bd_sf"/>
</dbReference>
<gene>
    <name evidence="11" type="ordered locus">TKWG_08890</name>
</gene>
<dbReference type="GO" id="GO:0005829">
    <property type="term" value="C:cytosol"/>
    <property type="evidence" value="ECO:0007669"/>
    <property type="project" value="TreeGrafter"/>
</dbReference>
<name>I3UAT4_ADVKW</name>
<sequence>MNIAKVLLIEDDPRIISFLEKGLRAEGYDVDVSRDGLHGYETARDGDFDLIVLDVMLPKLEGIEVCSRLRADGCQSMILMLTAKAELHDRITGLNRGADDYLTKPFAFDELVARMQALLRRGQQKRRSTMLLQVGNLQLDFRTKTAQRGQRRIELTAKEFALLAYLMEHAGIVVSRAQLLRDVWRMDFDPGTKVVDVYIRYLRSKIEHEGEPPLLHTARGFGYMINVEEKDIM</sequence>
<dbReference type="SUPFAM" id="SSF46894">
    <property type="entry name" value="C-terminal effector domain of the bipartite response regulators"/>
    <property type="match status" value="1"/>
</dbReference>
<evidence type="ECO:0000313" key="12">
    <source>
        <dbReference type="Proteomes" id="UP000005267"/>
    </source>
</evidence>
<dbReference type="CDD" id="cd19935">
    <property type="entry name" value="REC_OmpR_CusR-like"/>
    <property type="match status" value="1"/>
</dbReference>
<accession>I3UAT4</accession>
<dbReference type="PANTHER" id="PTHR48111:SF22">
    <property type="entry name" value="REGULATOR OF RPOS"/>
    <property type="match status" value="1"/>
</dbReference>
<keyword evidence="2 7" id="KW-0597">Phosphoprotein</keyword>
<dbReference type="AlphaFoldDB" id="I3UAT4"/>
<dbReference type="FunFam" id="3.40.50.2300:FF:000001">
    <property type="entry name" value="DNA-binding response regulator PhoB"/>
    <property type="match status" value="1"/>
</dbReference>
<keyword evidence="1" id="KW-0104">Cadmium</keyword>
<evidence type="ECO:0000256" key="7">
    <source>
        <dbReference type="PROSITE-ProRule" id="PRU00169"/>
    </source>
</evidence>
<dbReference type="Proteomes" id="UP000005267">
    <property type="component" value="Chromosome"/>
</dbReference>
<organism evidence="11 12">
    <name type="scientific">Advenella kashmirensis (strain DSM 17095 / LMG 22695 / WT001)</name>
    <name type="common">Tetrathiobacter kashmirensis</name>
    <dbReference type="NCBI Taxonomy" id="1036672"/>
    <lineage>
        <taxon>Bacteria</taxon>
        <taxon>Pseudomonadati</taxon>
        <taxon>Pseudomonadota</taxon>
        <taxon>Betaproteobacteria</taxon>
        <taxon>Burkholderiales</taxon>
        <taxon>Alcaligenaceae</taxon>
    </lineage>
</organism>
<dbReference type="Pfam" id="PF00072">
    <property type="entry name" value="Response_reg"/>
    <property type="match status" value="1"/>
</dbReference>
<evidence type="ECO:0000256" key="2">
    <source>
        <dbReference type="ARBA" id="ARBA00022553"/>
    </source>
</evidence>
<dbReference type="HOGENOM" id="CLU_000445_30_1_4"/>
<feature type="domain" description="Response regulatory" evidence="9">
    <location>
        <begin position="5"/>
        <end position="119"/>
    </location>
</feature>
<keyword evidence="3" id="KW-0902">Two-component regulatory system</keyword>
<reference evidence="12" key="2">
    <citation type="journal article" date="2013" name="PLoS ONE">
        <title>Genome implosion elicits host-confinement in Alcaligenaceae: evidence from the comparative genomics of Tetrathiobacter kashmirensis, a pathogen in the making.</title>
        <authorList>
            <person name="Ghosh W."/>
            <person name="Alam M."/>
            <person name="Roy C."/>
            <person name="Pyne P."/>
            <person name="George A."/>
            <person name="Chakraborty R."/>
            <person name="Majumder S."/>
            <person name="Agarwal A."/>
            <person name="Chakraborty S."/>
            <person name="Majumdar S."/>
            <person name="Gupta S.K."/>
        </authorList>
    </citation>
    <scope>NUCLEOTIDE SEQUENCE [LARGE SCALE GENOMIC DNA]</scope>
    <source>
        <strain evidence="12">WT001</strain>
    </source>
</reference>
<dbReference type="PANTHER" id="PTHR48111">
    <property type="entry name" value="REGULATOR OF RPOS"/>
    <property type="match status" value="1"/>
</dbReference>
<evidence type="ECO:0000256" key="3">
    <source>
        <dbReference type="ARBA" id="ARBA00023012"/>
    </source>
</evidence>
<keyword evidence="5 8" id="KW-0238">DNA-binding</keyword>
<dbReference type="InterPro" id="IPR001789">
    <property type="entry name" value="Sig_transdc_resp-reg_receiver"/>
</dbReference>
<dbReference type="FunFam" id="1.10.10.10:FF:000005">
    <property type="entry name" value="Two-component system response regulator"/>
    <property type="match status" value="1"/>
</dbReference>
<feature type="domain" description="OmpR/PhoB-type" evidence="10">
    <location>
        <begin position="129"/>
        <end position="227"/>
    </location>
</feature>
<dbReference type="Gene3D" id="3.40.50.2300">
    <property type="match status" value="1"/>
</dbReference>
<keyword evidence="12" id="KW-1185">Reference proteome</keyword>
<dbReference type="Gene3D" id="6.10.250.690">
    <property type="match status" value="1"/>
</dbReference>